<organism evidence="1 2">
    <name type="scientific">Avena sativa</name>
    <name type="common">Oat</name>
    <dbReference type="NCBI Taxonomy" id="4498"/>
    <lineage>
        <taxon>Eukaryota</taxon>
        <taxon>Viridiplantae</taxon>
        <taxon>Streptophyta</taxon>
        <taxon>Embryophyta</taxon>
        <taxon>Tracheophyta</taxon>
        <taxon>Spermatophyta</taxon>
        <taxon>Magnoliopsida</taxon>
        <taxon>Liliopsida</taxon>
        <taxon>Poales</taxon>
        <taxon>Poaceae</taxon>
        <taxon>BOP clade</taxon>
        <taxon>Pooideae</taxon>
        <taxon>Poodae</taxon>
        <taxon>Poeae</taxon>
        <taxon>Poeae Chloroplast Group 1 (Aveneae type)</taxon>
        <taxon>Aveninae</taxon>
        <taxon>Avena</taxon>
    </lineage>
</organism>
<sequence length="561" mass="63260">MGNKLSSAPLAIALKSSAPLAITLAAIALTTQTVDTPLATPSKPLQQGESASKLANELPTPVPPPLMDNERPKLRQPQPRLPPPKEGKRITMLCIDGGGIRGLIPSVILADLEKKLQVEDDNEDARIADYFDLIAGTSTGALIAAMLVTINPDTGLAFSAEEIKKFYLDSGPKIFFPPKMPAVHQFLDKIPLIGAMSKGPKYDGTSLRQELHQRLKEKPIEETLTNILALAFDVRRQDPIIFSSYKIVSTEGMTLPPDSKRPFLMDVCLGSSAAPTYFPAHTFTTKRAHHPNVVKKYSISEANNRAIFRVSEFNLIDGGLASNNPTMVAISRVTHEILRKNPDFHPDVNYNNFLVLSVGTGFVKKWNQFSAEGCNKWRGYQWISNNGQKPILDFISNANAVLVEYQAAMILQCKDNYLRIQYQEDNVPLTKARLKLLDEERVKSDEAAYLRTVPSEKLKDVLKAARAEAQVEKTEVKKPEKEALTGTQLEEMEVQLVKMEQQLEEREKKLMPHRRAWLKEPHREKKKLMPHREKKKLMPHREKKKLMPHREKKKLMPHRCR</sequence>
<reference evidence="1" key="1">
    <citation type="submission" date="2021-05" db="EMBL/GenBank/DDBJ databases">
        <authorList>
            <person name="Scholz U."/>
            <person name="Mascher M."/>
            <person name="Fiebig A."/>
        </authorList>
    </citation>
    <scope>NUCLEOTIDE SEQUENCE [LARGE SCALE GENOMIC DNA]</scope>
</reference>
<reference evidence="1" key="2">
    <citation type="submission" date="2025-09" db="UniProtKB">
        <authorList>
            <consortium name="EnsemblPlants"/>
        </authorList>
    </citation>
    <scope>IDENTIFICATION</scope>
</reference>
<dbReference type="EnsemblPlants" id="AVESA.00010b.r2.1CG0078990.1">
    <property type="protein sequence ID" value="AVESA.00010b.r2.1CG0078990.1.CDS"/>
    <property type="gene ID" value="AVESA.00010b.r2.1CG0078990"/>
</dbReference>
<keyword evidence="2" id="KW-1185">Reference proteome</keyword>
<accession>A0ACD5TL71</accession>
<proteinExistence type="predicted"/>
<evidence type="ECO:0000313" key="2">
    <source>
        <dbReference type="Proteomes" id="UP001732700"/>
    </source>
</evidence>
<evidence type="ECO:0000313" key="1">
    <source>
        <dbReference type="EnsemblPlants" id="AVESA.00010b.r2.1CG0078990.1.CDS"/>
    </source>
</evidence>
<protein>
    <submittedName>
        <fullName evidence="1">Uncharacterized protein</fullName>
    </submittedName>
</protein>
<name>A0ACD5TL71_AVESA</name>
<dbReference type="Proteomes" id="UP001732700">
    <property type="component" value="Chromosome 1C"/>
</dbReference>